<sequence length="255" mass="28371">MQLNYKQIGQGPNVILIHGLFGSLENLNVIAKPLSEHFCVTNVDLRNHGLSPHSDEMDYTAMANDVVELMTALNIQKAHLVGHSMGGKVAMQVALTHSELVDKLVVLDIAPVSYPARHIQIIEALNAVKNADISDRKQADLVMQPYIEEIGIRQFLLKSLYKNDDGHFVWRFNLPVLDDKYSTITANINANNSCLCETLFIKGNDSDYILTEHREAINALFKNVSAKIIHGAGHWLHAQKPQAVNKAINDFLTAV</sequence>
<dbReference type="AlphaFoldDB" id="A0A9W4VLU7"/>
<evidence type="ECO:0000313" key="3">
    <source>
        <dbReference type="EMBL" id="CAH9050118.1"/>
    </source>
</evidence>
<dbReference type="Pfam" id="PF00561">
    <property type="entry name" value="Abhydrolase_1"/>
    <property type="match status" value="1"/>
</dbReference>
<dbReference type="InterPro" id="IPR000073">
    <property type="entry name" value="AB_hydrolase_1"/>
</dbReference>
<dbReference type="Proteomes" id="UP001152447">
    <property type="component" value="Unassembled WGS sequence"/>
</dbReference>
<organism evidence="3 4">
    <name type="scientific">Pseudoalteromonas haloplanktis</name>
    <name type="common">Alteromonas haloplanktis</name>
    <dbReference type="NCBI Taxonomy" id="228"/>
    <lineage>
        <taxon>Bacteria</taxon>
        <taxon>Pseudomonadati</taxon>
        <taxon>Pseudomonadota</taxon>
        <taxon>Gammaproteobacteria</taxon>
        <taxon>Alteromonadales</taxon>
        <taxon>Pseudoalteromonadaceae</taxon>
        <taxon>Pseudoalteromonas</taxon>
    </lineage>
</organism>
<reference evidence="3" key="1">
    <citation type="submission" date="2022-07" db="EMBL/GenBank/DDBJ databases">
        <authorList>
            <person name="Criscuolo A."/>
        </authorList>
    </citation>
    <scope>NUCLEOTIDE SEQUENCE</scope>
    <source>
        <strain evidence="3">CIP103197</strain>
    </source>
</reference>
<proteinExistence type="predicted"/>
<dbReference type="SUPFAM" id="SSF53474">
    <property type="entry name" value="alpha/beta-Hydrolases"/>
    <property type="match status" value="1"/>
</dbReference>
<keyword evidence="4" id="KW-1185">Reference proteome</keyword>
<dbReference type="GO" id="GO:0016787">
    <property type="term" value="F:hydrolase activity"/>
    <property type="evidence" value="ECO:0007669"/>
    <property type="project" value="UniProtKB-KW"/>
</dbReference>
<dbReference type="PRINTS" id="PR00111">
    <property type="entry name" value="ABHYDROLASE"/>
</dbReference>
<keyword evidence="1 3" id="KW-0378">Hydrolase</keyword>
<dbReference type="InterPro" id="IPR029058">
    <property type="entry name" value="AB_hydrolase_fold"/>
</dbReference>
<dbReference type="PANTHER" id="PTHR46118:SF4">
    <property type="entry name" value="PROTEIN ABHD11"/>
    <property type="match status" value="1"/>
</dbReference>
<comment type="caution">
    <text evidence="3">The sequence shown here is derived from an EMBL/GenBank/DDBJ whole genome shotgun (WGS) entry which is preliminary data.</text>
</comment>
<evidence type="ECO:0000256" key="1">
    <source>
        <dbReference type="ARBA" id="ARBA00022801"/>
    </source>
</evidence>
<name>A0A9W4VLU7_PSEHA</name>
<dbReference type="Gene3D" id="3.40.50.1820">
    <property type="entry name" value="alpha/beta hydrolase"/>
    <property type="match status" value="1"/>
</dbReference>
<dbReference type="EMBL" id="CAMAPB010000001">
    <property type="protein sequence ID" value="CAH9050118.1"/>
    <property type="molecule type" value="Genomic_DNA"/>
</dbReference>
<gene>
    <name evidence="3" type="primary">ybfF</name>
    <name evidence="3" type="ORF">PSEHALCIP103_00129</name>
</gene>
<dbReference type="EC" id="3.1.-.-" evidence="3"/>
<evidence type="ECO:0000313" key="4">
    <source>
        <dbReference type="Proteomes" id="UP001152447"/>
    </source>
</evidence>
<protein>
    <submittedName>
        <fullName evidence="3">Esterase YbfF</fullName>
        <ecNumber evidence="3">3.1.-.-</ecNumber>
    </submittedName>
</protein>
<evidence type="ECO:0000259" key="2">
    <source>
        <dbReference type="Pfam" id="PF00561"/>
    </source>
</evidence>
<dbReference type="RefSeq" id="WP_262975904.1">
    <property type="nucleotide sequence ID" value="NZ_CAMAPB010000001.1"/>
</dbReference>
<accession>A0A9W4VLU7</accession>
<feature type="domain" description="AB hydrolase-1" evidence="2">
    <location>
        <begin position="12"/>
        <end position="241"/>
    </location>
</feature>
<dbReference type="PANTHER" id="PTHR46118">
    <property type="entry name" value="PROTEIN ABHD11"/>
    <property type="match status" value="1"/>
</dbReference>